<evidence type="ECO:0000313" key="2">
    <source>
        <dbReference type="EMBL" id="PTB44199.1"/>
    </source>
</evidence>
<sequence>MTPSFAGVGIRCSGHDMLLAWPSKPSPSHVPYIGLVWFGVMVCYALFVIVDMLET</sequence>
<accession>A0A2T3ZHC0</accession>
<dbReference type="AlphaFoldDB" id="A0A2T3ZHC0"/>
<gene>
    <name evidence="2" type="ORF">M441DRAFT_65966</name>
</gene>
<evidence type="ECO:0000256" key="1">
    <source>
        <dbReference type="SAM" id="Phobius"/>
    </source>
</evidence>
<dbReference type="EMBL" id="KZ679258">
    <property type="protein sequence ID" value="PTB44199.1"/>
    <property type="molecule type" value="Genomic_DNA"/>
</dbReference>
<proteinExistence type="predicted"/>
<name>A0A2T3ZHC0_TRIA4</name>
<keyword evidence="1" id="KW-0812">Transmembrane</keyword>
<evidence type="ECO:0000313" key="3">
    <source>
        <dbReference type="Proteomes" id="UP000240493"/>
    </source>
</evidence>
<keyword evidence="3" id="KW-1185">Reference proteome</keyword>
<keyword evidence="1" id="KW-1133">Transmembrane helix</keyword>
<reference evidence="2 3" key="1">
    <citation type="submission" date="2016-07" db="EMBL/GenBank/DDBJ databases">
        <title>Multiple horizontal gene transfer events from other fungi enriched the ability of initially mycotrophic Trichoderma (Ascomycota) to feed on dead plant biomass.</title>
        <authorList>
            <consortium name="DOE Joint Genome Institute"/>
            <person name="Aerts A."/>
            <person name="Atanasova L."/>
            <person name="Chenthamara K."/>
            <person name="Zhang J."/>
            <person name="Grujic M."/>
            <person name="Henrissat B."/>
            <person name="Kuo A."/>
            <person name="Salamov A."/>
            <person name="Lipzen A."/>
            <person name="Labutti K."/>
            <person name="Barry K."/>
            <person name="Miao Y."/>
            <person name="Rahimi M.J."/>
            <person name="Shen Q."/>
            <person name="Grigoriev I.V."/>
            <person name="Kubicek C.P."/>
            <person name="Druzhinina I.S."/>
        </authorList>
    </citation>
    <scope>NUCLEOTIDE SEQUENCE [LARGE SCALE GENOMIC DNA]</scope>
    <source>
        <strain evidence="2 3">CBS 433.97</strain>
    </source>
</reference>
<organism evidence="2 3">
    <name type="scientific">Trichoderma asperellum (strain ATCC 204424 / CBS 433.97 / NBRC 101777)</name>
    <dbReference type="NCBI Taxonomy" id="1042311"/>
    <lineage>
        <taxon>Eukaryota</taxon>
        <taxon>Fungi</taxon>
        <taxon>Dikarya</taxon>
        <taxon>Ascomycota</taxon>
        <taxon>Pezizomycotina</taxon>
        <taxon>Sordariomycetes</taxon>
        <taxon>Hypocreomycetidae</taxon>
        <taxon>Hypocreales</taxon>
        <taxon>Hypocreaceae</taxon>
        <taxon>Trichoderma</taxon>
    </lineage>
</organism>
<dbReference type="Proteomes" id="UP000240493">
    <property type="component" value="Unassembled WGS sequence"/>
</dbReference>
<protein>
    <submittedName>
        <fullName evidence="2">Uncharacterized protein</fullName>
    </submittedName>
</protein>
<feature type="transmembrane region" description="Helical" evidence="1">
    <location>
        <begin position="32"/>
        <end position="53"/>
    </location>
</feature>
<keyword evidence="1" id="KW-0472">Membrane</keyword>